<dbReference type="EMBL" id="VSRR010016425">
    <property type="protein sequence ID" value="MPC59284.1"/>
    <property type="molecule type" value="Genomic_DNA"/>
</dbReference>
<organism evidence="1 2">
    <name type="scientific">Portunus trituberculatus</name>
    <name type="common">Swimming crab</name>
    <name type="synonym">Neptunus trituberculatus</name>
    <dbReference type="NCBI Taxonomy" id="210409"/>
    <lineage>
        <taxon>Eukaryota</taxon>
        <taxon>Metazoa</taxon>
        <taxon>Ecdysozoa</taxon>
        <taxon>Arthropoda</taxon>
        <taxon>Crustacea</taxon>
        <taxon>Multicrustacea</taxon>
        <taxon>Malacostraca</taxon>
        <taxon>Eumalacostraca</taxon>
        <taxon>Eucarida</taxon>
        <taxon>Decapoda</taxon>
        <taxon>Pleocyemata</taxon>
        <taxon>Brachyura</taxon>
        <taxon>Eubrachyura</taxon>
        <taxon>Portunoidea</taxon>
        <taxon>Portunidae</taxon>
        <taxon>Portuninae</taxon>
        <taxon>Portunus</taxon>
    </lineage>
</organism>
<evidence type="ECO:0000313" key="2">
    <source>
        <dbReference type="Proteomes" id="UP000324222"/>
    </source>
</evidence>
<gene>
    <name evidence="1" type="ORF">E2C01_053300</name>
</gene>
<comment type="caution">
    <text evidence="1">The sequence shown here is derived from an EMBL/GenBank/DDBJ whole genome shotgun (WGS) entry which is preliminary data.</text>
</comment>
<evidence type="ECO:0000313" key="1">
    <source>
        <dbReference type="EMBL" id="MPC59284.1"/>
    </source>
</evidence>
<dbReference type="AlphaFoldDB" id="A0A5B7GRN5"/>
<name>A0A5B7GRN5_PORTR</name>
<dbReference type="Proteomes" id="UP000324222">
    <property type="component" value="Unassembled WGS sequence"/>
</dbReference>
<protein>
    <submittedName>
        <fullName evidence="1">Uncharacterized protein</fullName>
    </submittedName>
</protein>
<accession>A0A5B7GRN5</accession>
<proteinExistence type="predicted"/>
<sequence length="88" mass="9594">MEAGAEDGGRRLEREEDNVAGIRGRKTEGHFLLPFLLSARGYTLFFLAIDDIASALPHGVRSSLYVDDFAIYGSGSSSSFLHTTDHGF</sequence>
<reference evidence="1 2" key="1">
    <citation type="submission" date="2019-05" db="EMBL/GenBank/DDBJ databases">
        <title>Another draft genome of Portunus trituberculatus and its Hox gene families provides insights of decapod evolution.</title>
        <authorList>
            <person name="Jeong J.-H."/>
            <person name="Song I."/>
            <person name="Kim S."/>
            <person name="Choi T."/>
            <person name="Kim D."/>
            <person name="Ryu S."/>
            <person name="Kim W."/>
        </authorList>
    </citation>
    <scope>NUCLEOTIDE SEQUENCE [LARGE SCALE GENOMIC DNA]</scope>
    <source>
        <tissue evidence="1">Muscle</tissue>
    </source>
</reference>
<keyword evidence="2" id="KW-1185">Reference proteome</keyword>